<gene>
    <name evidence="2" type="ORF">GCM10025759_16030</name>
</gene>
<comment type="caution">
    <text evidence="2">The sequence shown here is derived from an EMBL/GenBank/DDBJ whole genome shotgun (WGS) entry which is preliminary data.</text>
</comment>
<feature type="region of interest" description="Disordered" evidence="1">
    <location>
        <begin position="24"/>
        <end position="107"/>
    </location>
</feature>
<feature type="compositionally biased region" description="Basic and acidic residues" evidence="1">
    <location>
        <begin position="52"/>
        <end position="72"/>
    </location>
</feature>
<name>A0ABP9LDL1_9GAMM</name>
<reference evidence="3" key="1">
    <citation type="journal article" date="2019" name="Int. J. Syst. Evol. Microbiol.">
        <title>The Global Catalogue of Microorganisms (GCM) 10K type strain sequencing project: providing services to taxonomists for standard genome sequencing and annotation.</title>
        <authorList>
            <consortium name="The Broad Institute Genomics Platform"/>
            <consortium name="The Broad Institute Genome Sequencing Center for Infectious Disease"/>
            <person name="Wu L."/>
            <person name="Ma J."/>
        </authorList>
    </citation>
    <scope>NUCLEOTIDE SEQUENCE [LARGE SCALE GENOMIC DNA]</scope>
    <source>
        <strain evidence="3">JCM 19212</strain>
    </source>
</reference>
<accession>A0ABP9LDL1</accession>
<proteinExistence type="predicted"/>
<organism evidence="2 3">
    <name type="scientific">Lysobacter panacisoli</name>
    <dbReference type="NCBI Taxonomy" id="1255263"/>
    <lineage>
        <taxon>Bacteria</taxon>
        <taxon>Pseudomonadati</taxon>
        <taxon>Pseudomonadota</taxon>
        <taxon>Gammaproteobacteria</taxon>
        <taxon>Lysobacterales</taxon>
        <taxon>Lysobacteraceae</taxon>
        <taxon>Lysobacter</taxon>
    </lineage>
</organism>
<evidence type="ECO:0000313" key="2">
    <source>
        <dbReference type="EMBL" id="GAA5074124.1"/>
    </source>
</evidence>
<evidence type="ECO:0000313" key="3">
    <source>
        <dbReference type="Proteomes" id="UP001501083"/>
    </source>
</evidence>
<evidence type="ECO:0008006" key="4">
    <source>
        <dbReference type="Google" id="ProtNLM"/>
    </source>
</evidence>
<keyword evidence="3" id="KW-1185">Reference proteome</keyword>
<protein>
    <recommendedName>
        <fullName evidence="4">DUF4124 domain-containing protein</fullName>
    </recommendedName>
</protein>
<dbReference type="EMBL" id="BAABKY010000002">
    <property type="protein sequence ID" value="GAA5074124.1"/>
    <property type="molecule type" value="Genomic_DNA"/>
</dbReference>
<sequence length="134" mass="14582">MLAVLCASAQAHVVHKCVAPGATVSYQDTPCPEGEREHGSWDAMPEPPPSAEELRAQEERRRSGREESEFFSRRAGTSGTGVARFAPQRAPRTSGASSCDAAKAKRQRRLDAVGLKRTYELLQKLDEEVRAACG</sequence>
<dbReference type="RefSeq" id="WP_158986296.1">
    <property type="nucleotide sequence ID" value="NZ_BAABKY010000002.1"/>
</dbReference>
<dbReference type="Proteomes" id="UP001501083">
    <property type="component" value="Unassembled WGS sequence"/>
</dbReference>
<evidence type="ECO:0000256" key="1">
    <source>
        <dbReference type="SAM" id="MobiDB-lite"/>
    </source>
</evidence>